<dbReference type="Pfam" id="PF19671">
    <property type="entry name" value="DUF6174"/>
    <property type="match status" value="1"/>
</dbReference>
<organism evidence="1 2">
    <name type="scientific">Candidatus Kapaibacterium thiocyanatum</name>
    <dbReference type="NCBI Taxonomy" id="1895771"/>
    <lineage>
        <taxon>Bacteria</taxon>
        <taxon>Pseudomonadati</taxon>
        <taxon>Candidatus Kapaibacteriota</taxon>
        <taxon>Candidatus Kapaibacteriia</taxon>
        <taxon>Candidatus Kapaibacteriales</taxon>
        <taxon>Candidatus Kapaibacteriaceae</taxon>
        <taxon>Candidatus Kapaibacterium</taxon>
    </lineage>
</organism>
<name>A0A1M3L6T0_9BACT</name>
<evidence type="ECO:0000313" key="2">
    <source>
        <dbReference type="Proteomes" id="UP000184233"/>
    </source>
</evidence>
<accession>A0A1M3L6T0</accession>
<reference evidence="1 2" key="1">
    <citation type="submission" date="2016-09" db="EMBL/GenBank/DDBJ databases">
        <title>Genome-resolved meta-omics ties microbial dynamics to process performance in biotechnology for thiocyanate degradation.</title>
        <authorList>
            <person name="Kantor R.S."/>
            <person name="Huddy R.J."/>
            <person name="Iyer R."/>
            <person name="Thomas B.C."/>
            <person name="Brown C.T."/>
            <person name="Anantharaman K."/>
            <person name="Tringe S."/>
            <person name="Hettich R.L."/>
            <person name="Harrison S.T."/>
            <person name="Banfield J.F."/>
        </authorList>
    </citation>
    <scope>NUCLEOTIDE SEQUENCE [LARGE SCALE GENOMIC DNA]</scope>
    <source>
        <strain evidence="1">59-99</strain>
    </source>
</reference>
<sequence length="149" mass="16960">MMRRTLLPLILIALHAVGCKEQPTGTAPTTLTEAKERWASSGITDYELDRRVVCYCIGAEDTVRCRIERDSAVSIINLTTGEAVEIKRRTPATVQDLFDIVEKAQDEAHMLNVTYDATYGYPREINIDWSNTIADDEIFYHTIRLQPHF</sequence>
<dbReference type="Proteomes" id="UP000184233">
    <property type="component" value="Unassembled WGS sequence"/>
</dbReference>
<protein>
    <submittedName>
        <fullName evidence="1">Uncharacterized protein</fullName>
    </submittedName>
</protein>
<dbReference type="EMBL" id="MKVH01000002">
    <property type="protein sequence ID" value="OJX61271.1"/>
    <property type="molecule type" value="Genomic_DNA"/>
</dbReference>
<dbReference type="InterPro" id="IPR046172">
    <property type="entry name" value="DUF6174"/>
</dbReference>
<gene>
    <name evidence="1" type="ORF">BGO89_01445</name>
</gene>
<evidence type="ECO:0000313" key="1">
    <source>
        <dbReference type="EMBL" id="OJX61271.1"/>
    </source>
</evidence>
<proteinExistence type="predicted"/>
<comment type="caution">
    <text evidence="1">The sequence shown here is derived from an EMBL/GenBank/DDBJ whole genome shotgun (WGS) entry which is preliminary data.</text>
</comment>
<dbReference type="AlphaFoldDB" id="A0A1M3L6T0"/>